<dbReference type="KEGG" id="rjg:CCGE525_36450"/>
<keyword evidence="3" id="KW-1185">Reference proteome</keyword>
<protein>
    <recommendedName>
        <fullName evidence="1">Transposase IS204/IS1001/IS1096/IS1165 zinc-finger domain-containing protein</fullName>
    </recommendedName>
</protein>
<evidence type="ECO:0000313" key="3">
    <source>
        <dbReference type="Proteomes" id="UP000282195"/>
    </source>
</evidence>
<name>A0A387G0Z9_9HYPH</name>
<evidence type="ECO:0000259" key="1">
    <source>
        <dbReference type="Pfam" id="PF14690"/>
    </source>
</evidence>
<feature type="domain" description="Transposase IS204/IS1001/IS1096/IS1165 zinc-finger" evidence="1">
    <location>
        <begin position="25"/>
        <end position="68"/>
    </location>
</feature>
<keyword evidence="2" id="KW-0614">Plasmid</keyword>
<dbReference type="RefSeq" id="WP_120709120.1">
    <property type="nucleotide sequence ID" value="NZ_CP032696.1"/>
</dbReference>
<geneLocation type="plasmid" evidence="3">
    <name>prccge525b</name>
</geneLocation>
<reference evidence="2 3" key="1">
    <citation type="submission" date="2018-10" db="EMBL/GenBank/DDBJ databases">
        <title>Rhizobium etli, R. leguminosarum and a new Rhizobium genospecies from Phaseolus dumosus.</title>
        <authorList>
            <person name="Ramirez-Puebla S.T."/>
            <person name="Rogel-Hernandez M.A."/>
            <person name="Guerrero G."/>
            <person name="Ormeno-Orrillo E."/>
            <person name="Martinez-Romero J.C."/>
            <person name="Negrete-Yankelevich S."/>
            <person name="Martinez-Romero E."/>
        </authorList>
    </citation>
    <scope>NUCLEOTIDE SEQUENCE [LARGE SCALE GENOMIC DNA]</scope>
    <source>
        <strain evidence="2 3">CCGE525</strain>
        <plasmid evidence="3">prccge525b</plasmid>
    </source>
</reference>
<sequence length="80" mass="9644">MGRGRRIQQSKEAISINCRFRSTGAKCPECRKASRRLHRRYERRLADLLWQGRTVMIILNIRRLRCSNKKCRRRIFAKRG</sequence>
<organism evidence="2 3">
    <name type="scientific">Rhizobium jaguaris</name>
    <dbReference type="NCBI Taxonomy" id="1312183"/>
    <lineage>
        <taxon>Bacteria</taxon>
        <taxon>Pseudomonadati</taxon>
        <taxon>Pseudomonadota</taxon>
        <taxon>Alphaproteobacteria</taxon>
        <taxon>Hyphomicrobiales</taxon>
        <taxon>Rhizobiaceae</taxon>
        <taxon>Rhizobium/Agrobacterium group</taxon>
        <taxon>Rhizobium</taxon>
    </lineage>
</organism>
<gene>
    <name evidence="2" type="ORF">CCGE525_36450</name>
</gene>
<dbReference type="EMBL" id="CP032696">
    <property type="protein sequence ID" value="AYG64223.1"/>
    <property type="molecule type" value="Genomic_DNA"/>
</dbReference>
<dbReference type="OrthoDB" id="46712at2"/>
<dbReference type="AlphaFoldDB" id="A0A387G0Z9"/>
<dbReference type="Proteomes" id="UP000282195">
    <property type="component" value="Plasmid pRCCGE525b"/>
</dbReference>
<proteinExistence type="predicted"/>
<dbReference type="Pfam" id="PF14690">
    <property type="entry name" value="Zn_ribbon_ISL3"/>
    <property type="match status" value="1"/>
</dbReference>
<dbReference type="InterPro" id="IPR029261">
    <property type="entry name" value="Transposase_Znf"/>
</dbReference>
<accession>A0A387G0Z9</accession>
<evidence type="ECO:0000313" key="2">
    <source>
        <dbReference type="EMBL" id="AYG64223.1"/>
    </source>
</evidence>